<dbReference type="SUPFAM" id="SSF53822">
    <property type="entry name" value="Periplasmic binding protein-like I"/>
    <property type="match status" value="1"/>
</dbReference>
<comment type="similarity">
    <text evidence="1">Belongs to the leucine-binding protein family.</text>
</comment>
<dbReference type="AlphaFoldDB" id="A0A1M6Y902"/>
<gene>
    <name evidence="7" type="ORF">SAMN05444159_5126</name>
</gene>
<feature type="domain" description="Leucine-binding protein" evidence="6">
    <location>
        <begin position="41"/>
        <end position="360"/>
    </location>
</feature>
<evidence type="ECO:0000256" key="5">
    <source>
        <dbReference type="SAM" id="SignalP"/>
    </source>
</evidence>
<evidence type="ECO:0000313" key="7">
    <source>
        <dbReference type="EMBL" id="SHL14658.1"/>
    </source>
</evidence>
<dbReference type="PRINTS" id="PR00337">
    <property type="entry name" value="LEUILEVALBP"/>
</dbReference>
<accession>A0A1M6Y902</accession>
<feature type="chain" id="PRO_5012409875" evidence="5">
    <location>
        <begin position="34"/>
        <end position="392"/>
    </location>
</feature>
<evidence type="ECO:0000259" key="6">
    <source>
        <dbReference type="Pfam" id="PF13458"/>
    </source>
</evidence>
<evidence type="ECO:0000256" key="2">
    <source>
        <dbReference type="ARBA" id="ARBA00022448"/>
    </source>
</evidence>
<keyword evidence="4" id="KW-0029">Amino-acid transport</keyword>
<dbReference type="InterPro" id="IPR028081">
    <property type="entry name" value="Leu-bd"/>
</dbReference>
<evidence type="ECO:0000256" key="3">
    <source>
        <dbReference type="ARBA" id="ARBA00022729"/>
    </source>
</evidence>
<reference evidence="7 8" key="1">
    <citation type="submission" date="2016-11" db="EMBL/GenBank/DDBJ databases">
        <authorList>
            <person name="Jaros S."/>
            <person name="Januszkiewicz K."/>
            <person name="Wedrychowicz H."/>
        </authorList>
    </citation>
    <scope>NUCLEOTIDE SEQUENCE [LARGE SCALE GENOMIC DNA]</scope>
    <source>
        <strain evidence="7 8">GAS499</strain>
    </source>
</reference>
<dbReference type="Proteomes" id="UP000189935">
    <property type="component" value="Chromosome I"/>
</dbReference>
<keyword evidence="3 5" id="KW-0732">Signal</keyword>
<dbReference type="InterPro" id="IPR051010">
    <property type="entry name" value="BCAA_transport"/>
</dbReference>
<evidence type="ECO:0000256" key="4">
    <source>
        <dbReference type="ARBA" id="ARBA00022970"/>
    </source>
</evidence>
<dbReference type="InterPro" id="IPR000709">
    <property type="entry name" value="Leu_Ile_Val-bd"/>
</dbReference>
<feature type="signal peptide" evidence="5">
    <location>
        <begin position="1"/>
        <end position="33"/>
    </location>
</feature>
<evidence type="ECO:0000256" key="1">
    <source>
        <dbReference type="ARBA" id="ARBA00010062"/>
    </source>
</evidence>
<evidence type="ECO:0000313" key="8">
    <source>
        <dbReference type="Proteomes" id="UP000189935"/>
    </source>
</evidence>
<dbReference type="Gene3D" id="3.40.50.2300">
    <property type="match status" value="2"/>
</dbReference>
<dbReference type="OrthoDB" id="9768099at2"/>
<dbReference type="GO" id="GO:0006865">
    <property type="term" value="P:amino acid transport"/>
    <property type="evidence" value="ECO:0007669"/>
    <property type="project" value="UniProtKB-KW"/>
</dbReference>
<organism evidence="7 8">
    <name type="scientific">Bradyrhizobium lablabi</name>
    <dbReference type="NCBI Taxonomy" id="722472"/>
    <lineage>
        <taxon>Bacteria</taxon>
        <taxon>Pseudomonadati</taxon>
        <taxon>Pseudomonadota</taxon>
        <taxon>Alphaproteobacteria</taxon>
        <taxon>Hyphomicrobiales</taxon>
        <taxon>Nitrobacteraceae</taxon>
        <taxon>Bradyrhizobium</taxon>
    </lineage>
</organism>
<dbReference type="InterPro" id="IPR028082">
    <property type="entry name" value="Peripla_BP_I"/>
</dbReference>
<name>A0A1M6Y902_9BRAD</name>
<protein>
    <submittedName>
        <fullName evidence="7">Amino acid/amide ABC transporter substrate-binding protein, HAAT family</fullName>
    </submittedName>
</protein>
<dbReference type="PANTHER" id="PTHR30483">
    <property type="entry name" value="LEUCINE-SPECIFIC-BINDING PROTEIN"/>
    <property type="match status" value="1"/>
</dbReference>
<keyword evidence="2" id="KW-0813">Transport</keyword>
<dbReference type="PANTHER" id="PTHR30483:SF6">
    <property type="entry name" value="PERIPLASMIC BINDING PROTEIN OF ABC TRANSPORTER FOR NATURAL AMINO ACIDS"/>
    <property type="match status" value="1"/>
</dbReference>
<sequence length="392" mass="41504">MFRMSFRTLILGKTLMVGAVICLSSFAAPSSQAEPASCPSPIPLGLTTALTGNLALLGTQARNGVEFAVDEINAGGGIAGKKFSLTSEDTGASSTDALNAMNRILEGKPLVIFGSMISPHVFAQTEVVTKSETPFLVGATNAKVTAQGSPWLFRTHVHDGQLADLIPEYLVKSLKMAKPGIMAVADDYGLGASKGIQAALAKLNVAPVAVTSYAPSDKDMSAQLLEIKDKGADSLILFGRPADVTLVMKQMGDLGIKLTTIGNSSLVAQTTLNNLSAAEADGSYAIGGMIPQTSIDAKILDWSKRVLEKYKVPADNFTVSYYDTVYMLKSIIEKVGCDKGAIRDALAATKDWKGMLINYQADKQGDLAHMLGIYRNKGKMPELTGPIKESGY</sequence>
<dbReference type="Pfam" id="PF13458">
    <property type="entry name" value="Peripla_BP_6"/>
    <property type="match status" value="1"/>
</dbReference>
<proteinExistence type="inferred from homology"/>
<dbReference type="EMBL" id="LT670844">
    <property type="protein sequence ID" value="SHL14658.1"/>
    <property type="molecule type" value="Genomic_DNA"/>
</dbReference>